<dbReference type="InParanoid" id="A0A669CSU4"/>
<comment type="similarity">
    <text evidence="2">Belongs to the CD225/Dispanin family.</text>
</comment>
<organism evidence="7 8">
    <name type="scientific">Oreochromis niloticus</name>
    <name type="common">Nile tilapia</name>
    <name type="synonym">Tilapia nilotica</name>
    <dbReference type="NCBI Taxonomy" id="8128"/>
    <lineage>
        <taxon>Eukaryota</taxon>
        <taxon>Metazoa</taxon>
        <taxon>Chordata</taxon>
        <taxon>Craniata</taxon>
        <taxon>Vertebrata</taxon>
        <taxon>Euteleostomi</taxon>
        <taxon>Actinopterygii</taxon>
        <taxon>Neopterygii</taxon>
        <taxon>Teleostei</taxon>
        <taxon>Neoteleostei</taxon>
        <taxon>Acanthomorphata</taxon>
        <taxon>Ovalentaria</taxon>
        <taxon>Cichlomorphae</taxon>
        <taxon>Cichliformes</taxon>
        <taxon>Cichlidae</taxon>
        <taxon>African cichlids</taxon>
        <taxon>Pseudocrenilabrinae</taxon>
        <taxon>Oreochromini</taxon>
        <taxon>Oreochromis</taxon>
    </lineage>
</organism>
<reference evidence="7" key="3">
    <citation type="submission" date="2025-09" db="UniProtKB">
        <authorList>
            <consortium name="Ensembl"/>
        </authorList>
    </citation>
    <scope>IDENTIFICATION</scope>
</reference>
<dbReference type="OMA" id="TPQDHII"/>
<dbReference type="AlphaFoldDB" id="A0A669CSU4"/>
<evidence type="ECO:0000256" key="6">
    <source>
        <dbReference type="SAM" id="Phobius"/>
    </source>
</evidence>
<feature type="transmembrane region" description="Helical" evidence="6">
    <location>
        <begin position="96"/>
        <end position="119"/>
    </location>
</feature>
<dbReference type="GeneTree" id="ENSGT00950000182857"/>
<dbReference type="Proteomes" id="UP000005207">
    <property type="component" value="Linkage group LG3"/>
</dbReference>
<keyword evidence="5 6" id="KW-0472">Membrane</keyword>
<evidence type="ECO:0000256" key="1">
    <source>
        <dbReference type="ARBA" id="ARBA00004370"/>
    </source>
</evidence>
<dbReference type="Pfam" id="PF04505">
    <property type="entry name" value="CD225"/>
    <property type="match status" value="1"/>
</dbReference>
<dbReference type="InterPro" id="IPR051517">
    <property type="entry name" value="IFITM_antiviral_protein"/>
</dbReference>
<dbReference type="GO" id="GO:0005886">
    <property type="term" value="C:plasma membrane"/>
    <property type="evidence" value="ECO:0007669"/>
    <property type="project" value="TreeGrafter"/>
</dbReference>
<evidence type="ECO:0000256" key="3">
    <source>
        <dbReference type="ARBA" id="ARBA00022692"/>
    </source>
</evidence>
<feature type="transmembrane region" description="Helical" evidence="6">
    <location>
        <begin position="48"/>
        <end position="70"/>
    </location>
</feature>
<evidence type="ECO:0000313" key="8">
    <source>
        <dbReference type="Proteomes" id="UP000005207"/>
    </source>
</evidence>
<evidence type="ECO:0000256" key="2">
    <source>
        <dbReference type="ARBA" id="ARBA00006843"/>
    </source>
</evidence>
<protein>
    <submittedName>
        <fullName evidence="7">Uncharacterized protein</fullName>
    </submittedName>
</protein>
<name>A0A669CSU4_ORENI</name>
<keyword evidence="4 6" id="KW-1133">Transmembrane helix</keyword>
<dbReference type="FunCoup" id="A0A669CSU4">
    <property type="interactions" value="25"/>
</dbReference>
<evidence type="ECO:0000256" key="4">
    <source>
        <dbReference type="ARBA" id="ARBA00022989"/>
    </source>
</evidence>
<comment type="subcellular location">
    <subcellularLocation>
        <location evidence="1">Membrane</location>
    </subcellularLocation>
</comment>
<reference evidence="7" key="2">
    <citation type="submission" date="2025-08" db="UniProtKB">
        <authorList>
            <consortium name="Ensembl"/>
        </authorList>
    </citation>
    <scope>IDENTIFICATION</scope>
</reference>
<reference evidence="8" key="1">
    <citation type="submission" date="2012-01" db="EMBL/GenBank/DDBJ databases">
        <title>The Genome Sequence of Oreochromis niloticus (Nile Tilapia).</title>
        <authorList>
            <consortium name="Broad Institute Genome Assembly Team"/>
            <consortium name="Broad Institute Sequencing Platform"/>
            <person name="Di Palma F."/>
            <person name="Johnson J."/>
            <person name="Lander E.S."/>
            <person name="Lindblad-Toh K."/>
        </authorList>
    </citation>
    <scope>NUCLEOTIDE SEQUENCE [LARGE SCALE GENOMIC DNA]</scope>
</reference>
<keyword evidence="8" id="KW-1185">Reference proteome</keyword>
<accession>A0A669CSU4</accession>
<dbReference type="PANTHER" id="PTHR13999:SF31">
    <property type="entry name" value="IFITM1-RELATED"/>
    <property type="match status" value="1"/>
</dbReference>
<sequence>IESDIFKCFEFFFFIFFFINRQPGQTGVVQHTTVNIGQPVPETPQDHIIWSLCCFVYSNPFCLGVLALIYSIKARDRKVAGDLEGARRHGSTARNLNIAATVIAAAGLLIFVITFSVIMSSLASSRNYVRVSGSFHYN</sequence>
<dbReference type="Ensembl" id="ENSONIT00000087184.1">
    <property type="protein sequence ID" value="ENSONIP00000049419.1"/>
    <property type="gene ID" value="ENSONIG00000036156.1"/>
</dbReference>
<proteinExistence type="inferred from homology"/>
<dbReference type="PANTHER" id="PTHR13999">
    <property type="entry name" value="INTERFERON INDUCIBLE TRANSMEMBRANE PROTEIN"/>
    <property type="match status" value="1"/>
</dbReference>
<dbReference type="InterPro" id="IPR007593">
    <property type="entry name" value="CD225/Dispanin_fam"/>
</dbReference>
<keyword evidence="3 6" id="KW-0812">Transmembrane</keyword>
<evidence type="ECO:0000256" key="5">
    <source>
        <dbReference type="ARBA" id="ARBA00023136"/>
    </source>
</evidence>
<evidence type="ECO:0000313" key="7">
    <source>
        <dbReference type="Ensembl" id="ENSONIP00000049419.1"/>
    </source>
</evidence>